<dbReference type="RefSeq" id="WP_099153223.1">
    <property type="nucleotide sequence ID" value="NZ_PDUD01000032.1"/>
</dbReference>
<keyword evidence="6 8" id="KW-0472">Membrane</keyword>
<keyword evidence="5 9" id="KW-0798">TonB box</keyword>
<dbReference type="Gene3D" id="2.60.40.1120">
    <property type="entry name" value="Carboxypeptidase-like, regulatory domain"/>
    <property type="match status" value="1"/>
</dbReference>
<comment type="similarity">
    <text evidence="8 9">Belongs to the TonB-dependent receptor family.</text>
</comment>
<dbReference type="SUPFAM" id="SSF49464">
    <property type="entry name" value="Carboxypeptidase regulatory domain-like"/>
    <property type="match status" value="1"/>
</dbReference>
<evidence type="ECO:0000256" key="4">
    <source>
        <dbReference type="ARBA" id="ARBA00022692"/>
    </source>
</evidence>
<gene>
    <name evidence="13" type="ORF">CRP01_27265</name>
</gene>
<dbReference type="InterPro" id="IPR023997">
    <property type="entry name" value="TonB-dep_OMP_SusC/RagA_CS"/>
</dbReference>
<evidence type="ECO:0000259" key="11">
    <source>
        <dbReference type="Pfam" id="PF00593"/>
    </source>
</evidence>
<protein>
    <submittedName>
        <fullName evidence="13">SusC/RagA family TonB-linked outer membrane protein</fullName>
    </submittedName>
</protein>
<keyword evidence="10" id="KW-0732">Signal</keyword>
<keyword evidence="14" id="KW-1185">Reference proteome</keyword>
<proteinExistence type="inferred from homology"/>
<dbReference type="Gene3D" id="2.170.130.10">
    <property type="entry name" value="TonB-dependent receptor, plug domain"/>
    <property type="match status" value="1"/>
</dbReference>
<evidence type="ECO:0000256" key="2">
    <source>
        <dbReference type="ARBA" id="ARBA00022448"/>
    </source>
</evidence>
<evidence type="ECO:0000256" key="3">
    <source>
        <dbReference type="ARBA" id="ARBA00022452"/>
    </source>
</evidence>
<keyword evidence="3 8" id="KW-1134">Transmembrane beta strand</keyword>
<comment type="caution">
    <text evidence="13">The sequence shown here is derived from an EMBL/GenBank/DDBJ whole genome shotgun (WGS) entry which is preliminary data.</text>
</comment>
<dbReference type="InterPro" id="IPR037066">
    <property type="entry name" value="Plug_dom_sf"/>
</dbReference>
<feature type="domain" description="TonB-dependent receptor plug" evidence="12">
    <location>
        <begin position="114"/>
        <end position="222"/>
    </location>
</feature>
<evidence type="ECO:0000256" key="9">
    <source>
        <dbReference type="RuleBase" id="RU003357"/>
    </source>
</evidence>
<name>A0A2D0N4S5_FLAN2</name>
<dbReference type="OrthoDB" id="9768177at2"/>
<sequence length="999" mass="110267">MKRLLLVFLLVGTAMGTALAQRNISGTIYDQETGEALIGATVLVQGTTVGTVSDLNGQYNIIVPAGREILEFSYTGYAPQEVEIGASSVVDINLSADIAQLSEVLVVGYNSVKRSDLTSSVSVVEGDQLTAQPIGGIDNLLQGTSTGLQVVGQNGRPGGAAFIRIRGVGSVNASNEPLFIIDGVQVTQADYNALNPNDVSKVTVLKDAASTAIYGSRASNGVILISTKKGRRDRKPQITYNFQYGEKQQTDDGMTLMNGNQKLDYELALGIRTEEEAQAIRDDLGFLETDWEDVLTRKGLVRTHDLSISGGSDRANYHFSLGTYSERGITVGSSFERLTGRFNMDFDVTDWLKVGNTFSLSRTDDNELRDVYNVQNPFVAIYTYNPYEPEFVLDENGNTVLDENGNPVYNRTQQGFSITEALLNNPENKKQANAIGSVYVQASILPKLTFKSQVGGNYQIYRREAYIKPGSILDGYIGDPNAPGIKTDNGSDRFLYNWFNTLSYDFTLGGQHQFNALIGTEYYERDLQSYQINGKGFPSANFSTQDNAAEITGGNTARNQWALWSQFGEVRYNFASRYLASFSLRRDGSSRFGSQNKFGVFYAGSVAWNVASEDFFADAGFDQLKLRLSAGTSGNEPGINNLYWQGNYDFISYNDLTASRPNQLSNQTLKWEENFNYSVGIDFGVFNNRLSGSIDYYNRRTSDLLFPEPLSRTTGWTSRLANIGEMLNSGLEVEVVGEVIRSQDFNVALFANFTTNKNEIINLKNGGEDIIDVNSGITLLREGLPVNNFYLNRYAGVDPINGDALYLDAEGNVTNVYSADDAVALDGKAPQPKYFGSFGTNINVKGFDLTVNFYYAAGHYTYNFNENAVLSDGARGRSQHDVRALDYWKAPGDVNVLPRPSINNNVDVSDRFLQKADYIRLRNVNLGYSLPARLVENLHFQQIRLFVQGTNLLTFAPHYTGDPEVGVGSVENTYVIPGEISFFNYPQTMGWTLGANVVF</sequence>
<dbReference type="Gene3D" id="2.40.170.20">
    <property type="entry name" value="TonB-dependent receptor, beta-barrel domain"/>
    <property type="match status" value="1"/>
</dbReference>
<dbReference type="Proteomes" id="UP000223913">
    <property type="component" value="Unassembled WGS sequence"/>
</dbReference>
<keyword evidence="2 8" id="KW-0813">Transport</keyword>
<dbReference type="InterPro" id="IPR012910">
    <property type="entry name" value="Plug_dom"/>
</dbReference>
<evidence type="ECO:0000256" key="7">
    <source>
        <dbReference type="ARBA" id="ARBA00023237"/>
    </source>
</evidence>
<reference evidence="13 14" key="1">
    <citation type="submission" date="2017-10" db="EMBL/GenBank/DDBJ databases">
        <title>The draft genome sequence of Lewinella nigricans NBRC 102662.</title>
        <authorList>
            <person name="Wang K."/>
        </authorList>
    </citation>
    <scope>NUCLEOTIDE SEQUENCE [LARGE SCALE GENOMIC DNA]</scope>
    <source>
        <strain evidence="13 14">NBRC 102662</strain>
    </source>
</reference>
<feature type="domain" description="TonB-dependent receptor-like beta-barrel" evidence="11">
    <location>
        <begin position="428"/>
        <end position="768"/>
    </location>
</feature>
<feature type="chain" id="PRO_5011999764" evidence="10">
    <location>
        <begin position="21"/>
        <end position="999"/>
    </location>
</feature>
<dbReference type="InterPro" id="IPR000531">
    <property type="entry name" value="Beta-barrel_TonB"/>
</dbReference>
<evidence type="ECO:0000256" key="8">
    <source>
        <dbReference type="PROSITE-ProRule" id="PRU01360"/>
    </source>
</evidence>
<keyword evidence="7 8" id="KW-0998">Cell outer membrane</keyword>
<dbReference type="InterPro" id="IPR023996">
    <property type="entry name" value="TonB-dep_OMP_SusC/RagA"/>
</dbReference>
<dbReference type="NCBIfam" id="TIGR04056">
    <property type="entry name" value="OMP_RagA_SusC"/>
    <property type="match status" value="1"/>
</dbReference>
<dbReference type="InterPro" id="IPR036942">
    <property type="entry name" value="Beta-barrel_TonB_sf"/>
</dbReference>
<keyword evidence="4 8" id="KW-0812">Transmembrane</keyword>
<dbReference type="InterPro" id="IPR039426">
    <property type="entry name" value="TonB-dep_rcpt-like"/>
</dbReference>
<organism evidence="13 14">
    <name type="scientific">Flavilitoribacter nigricans (strain ATCC 23147 / DSM 23189 / NBRC 102662 / NCIMB 1420 / SS-2)</name>
    <name type="common">Lewinella nigricans</name>
    <dbReference type="NCBI Taxonomy" id="1122177"/>
    <lineage>
        <taxon>Bacteria</taxon>
        <taxon>Pseudomonadati</taxon>
        <taxon>Bacteroidota</taxon>
        <taxon>Saprospiria</taxon>
        <taxon>Saprospirales</taxon>
        <taxon>Lewinellaceae</taxon>
        <taxon>Flavilitoribacter</taxon>
    </lineage>
</organism>
<comment type="subcellular location">
    <subcellularLocation>
        <location evidence="1 8">Cell outer membrane</location>
        <topology evidence="1 8">Multi-pass membrane protein</topology>
    </subcellularLocation>
</comment>
<dbReference type="EMBL" id="PDUD01000032">
    <property type="protein sequence ID" value="PHN03386.1"/>
    <property type="molecule type" value="Genomic_DNA"/>
</dbReference>
<evidence type="ECO:0000313" key="14">
    <source>
        <dbReference type="Proteomes" id="UP000223913"/>
    </source>
</evidence>
<dbReference type="InterPro" id="IPR008969">
    <property type="entry name" value="CarboxyPept-like_regulatory"/>
</dbReference>
<evidence type="ECO:0000256" key="6">
    <source>
        <dbReference type="ARBA" id="ARBA00023136"/>
    </source>
</evidence>
<accession>A0A2D0N4S5</accession>
<feature type="signal peptide" evidence="10">
    <location>
        <begin position="1"/>
        <end position="20"/>
    </location>
</feature>
<evidence type="ECO:0000259" key="12">
    <source>
        <dbReference type="Pfam" id="PF07715"/>
    </source>
</evidence>
<dbReference type="SUPFAM" id="SSF56935">
    <property type="entry name" value="Porins"/>
    <property type="match status" value="1"/>
</dbReference>
<dbReference type="GO" id="GO:0009279">
    <property type="term" value="C:cell outer membrane"/>
    <property type="evidence" value="ECO:0007669"/>
    <property type="project" value="UniProtKB-SubCell"/>
</dbReference>
<dbReference type="Pfam" id="PF13715">
    <property type="entry name" value="CarbopepD_reg_2"/>
    <property type="match status" value="1"/>
</dbReference>
<dbReference type="AlphaFoldDB" id="A0A2D0N4S5"/>
<evidence type="ECO:0000256" key="1">
    <source>
        <dbReference type="ARBA" id="ARBA00004571"/>
    </source>
</evidence>
<dbReference type="PROSITE" id="PS52016">
    <property type="entry name" value="TONB_DEPENDENT_REC_3"/>
    <property type="match status" value="1"/>
</dbReference>
<evidence type="ECO:0000313" key="13">
    <source>
        <dbReference type="EMBL" id="PHN03386.1"/>
    </source>
</evidence>
<evidence type="ECO:0000256" key="10">
    <source>
        <dbReference type="SAM" id="SignalP"/>
    </source>
</evidence>
<evidence type="ECO:0000256" key="5">
    <source>
        <dbReference type="ARBA" id="ARBA00023077"/>
    </source>
</evidence>
<dbReference type="Pfam" id="PF07715">
    <property type="entry name" value="Plug"/>
    <property type="match status" value="1"/>
</dbReference>
<dbReference type="Pfam" id="PF00593">
    <property type="entry name" value="TonB_dep_Rec_b-barrel"/>
    <property type="match status" value="1"/>
</dbReference>
<dbReference type="NCBIfam" id="TIGR04057">
    <property type="entry name" value="SusC_RagA_signa"/>
    <property type="match status" value="1"/>
</dbReference>